<evidence type="ECO:0000256" key="2">
    <source>
        <dbReference type="ARBA" id="ARBA00022737"/>
    </source>
</evidence>
<dbReference type="PANTHER" id="PTHR47933:SF11">
    <property type="entry name" value="PENTATRICOPEPTIDE REPEAT-CONTAINING PROTEIN 2"/>
    <property type="match status" value="1"/>
</dbReference>
<dbReference type="AlphaFoldDB" id="A0ABD1V5W5"/>
<keyword evidence="2" id="KW-0677">Repeat</keyword>
<dbReference type="Proteomes" id="UP001604336">
    <property type="component" value="Unassembled WGS sequence"/>
</dbReference>
<comment type="caution">
    <text evidence="5">The sequence shown here is derived from an EMBL/GenBank/DDBJ whole genome shotgun (WGS) entry which is preliminary data.</text>
</comment>
<feature type="repeat" description="PPR" evidence="3">
    <location>
        <begin position="232"/>
        <end position="266"/>
    </location>
</feature>
<dbReference type="InterPro" id="IPR002885">
    <property type="entry name" value="PPR_rpt"/>
</dbReference>
<gene>
    <name evidence="5" type="ORF">Adt_05331</name>
</gene>
<organism evidence="5 6">
    <name type="scientific">Abeliophyllum distichum</name>
    <dbReference type="NCBI Taxonomy" id="126358"/>
    <lineage>
        <taxon>Eukaryota</taxon>
        <taxon>Viridiplantae</taxon>
        <taxon>Streptophyta</taxon>
        <taxon>Embryophyta</taxon>
        <taxon>Tracheophyta</taxon>
        <taxon>Spermatophyta</taxon>
        <taxon>Magnoliopsida</taxon>
        <taxon>eudicotyledons</taxon>
        <taxon>Gunneridae</taxon>
        <taxon>Pentapetalae</taxon>
        <taxon>asterids</taxon>
        <taxon>lamiids</taxon>
        <taxon>Lamiales</taxon>
        <taxon>Oleaceae</taxon>
        <taxon>Forsythieae</taxon>
        <taxon>Abeliophyllum</taxon>
    </lineage>
</organism>
<dbReference type="PROSITE" id="PS51375">
    <property type="entry name" value="PPR"/>
    <property type="match status" value="6"/>
</dbReference>
<feature type="repeat" description="PPR" evidence="3">
    <location>
        <begin position="197"/>
        <end position="231"/>
    </location>
</feature>
<evidence type="ECO:0000256" key="4">
    <source>
        <dbReference type="SAM" id="MobiDB-lite"/>
    </source>
</evidence>
<proteinExistence type="inferred from homology"/>
<name>A0ABD1V5W5_9LAMI</name>
<comment type="similarity">
    <text evidence="1">Belongs to the PPR family. P subfamily.</text>
</comment>
<evidence type="ECO:0000256" key="3">
    <source>
        <dbReference type="PROSITE-ProRule" id="PRU00708"/>
    </source>
</evidence>
<feature type="region of interest" description="Disordered" evidence="4">
    <location>
        <begin position="23"/>
        <end position="52"/>
    </location>
</feature>
<dbReference type="EMBL" id="JBFOLK010000002">
    <property type="protein sequence ID" value="KAL2531980.1"/>
    <property type="molecule type" value="Genomic_DNA"/>
</dbReference>
<dbReference type="InterPro" id="IPR051240">
    <property type="entry name" value="Mito_RNA-Proc/Resp"/>
</dbReference>
<evidence type="ECO:0000313" key="5">
    <source>
        <dbReference type="EMBL" id="KAL2531980.1"/>
    </source>
</evidence>
<dbReference type="InterPro" id="IPR011990">
    <property type="entry name" value="TPR-like_helical_dom_sf"/>
</dbReference>
<feature type="repeat" description="PPR" evidence="3">
    <location>
        <begin position="302"/>
        <end position="336"/>
    </location>
</feature>
<feature type="repeat" description="PPR" evidence="3">
    <location>
        <begin position="370"/>
        <end position="404"/>
    </location>
</feature>
<keyword evidence="6" id="KW-1185">Reference proteome</keyword>
<feature type="repeat" description="PPR" evidence="3">
    <location>
        <begin position="267"/>
        <end position="301"/>
    </location>
</feature>
<feature type="repeat" description="PPR" evidence="3">
    <location>
        <begin position="337"/>
        <end position="367"/>
    </location>
</feature>
<dbReference type="PANTHER" id="PTHR47933">
    <property type="entry name" value="PENTATRICOPEPTIDE REPEAT-CONTAINING PROTEIN 1, MITOCHONDRIAL"/>
    <property type="match status" value="1"/>
</dbReference>
<reference evidence="6" key="1">
    <citation type="submission" date="2024-07" db="EMBL/GenBank/DDBJ databases">
        <title>Two chromosome-level genome assemblies of Korean endemic species Abeliophyllum distichum and Forsythia ovata (Oleaceae).</title>
        <authorList>
            <person name="Jang H."/>
        </authorList>
    </citation>
    <scope>NUCLEOTIDE SEQUENCE [LARGE SCALE GENOMIC DNA]</scope>
</reference>
<dbReference type="Gene3D" id="1.25.40.10">
    <property type="entry name" value="Tetratricopeptide repeat domain"/>
    <property type="match status" value="3"/>
</dbReference>
<accession>A0ABD1V5W5</accession>
<dbReference type="NCBIfam" id="TIGR00756">
    <property type="entry name" value="PPR"/>
    <property type="match status" value="5"/>
</dbReference>
<dbReference type="Pfam" id="PF13041">
    <property type="entry name" value="PPR_2"/>
    <property type="match status" value="2"/>
</dbReference>
<feature type="compositionally biased region" description="Low complexity" evidence="4">
    <location>
        <begin position="33"/>
        <end position="45"/>
    </location>
</feature>
<sequence>MIQPTSTGQLRDIDLPLKYKRNGRIPLRPSPSPASSNSIPLPASPKEASEKRLSRPFHLFRRHSENGSRFLMAGLVYTSCESQLVKTVCAILVKGRWDNILRPKMGSFVSSSVINQALLKFSPHGFSISWSFFKWVESIPHYKHSLQCSWTMICVLTKHRHFKTAQHLLEKLALKDFLWSPTVLNAVLSGYDDPDVNSHVLSWLVILYANFKMTPEAIQVFEHMRVCGFKPHLHACTVLLNVLVKERLTDTMWKIYKKMIKVGVLPNIHVYNVLIHACCKSGDVEKAEGLLSEMEFKGIFPDLFTYNTLISLYCKKGMHYEALCVQDRMERGGVCPDIVTYNSFIYSYCREGRMREALGLFKEIKGTTPNQVTYTTLIDGYCRVNDLDEALHLRDVMEAKGLYAGGGYLQCNSTEVM</sequence>
<evidence type="ECO:0000256" key="1">
    <source>
        <dbReference type="ARBA" id="ARBA00007626"/>
    </source>
</evidence>
<evidence type="ECO:0000313" key="6">
    <source>
        <dbReference type="Proteomes" id="UP001604336"/>
    </source>
</evidence>
<dbReference type="Pfam" id="PF01535">
    <property type="entry name" value="PPR"/>
    <property type="match status" value="1"/>
</dbReference>
<protein>
    <submittedName>
        <fullName evidence="5">Pentatricopeptide repeat-containing protein</fullName>
    </submittedName>
</protein>